<sequence length="297" mass="32748">MSDSRRSGRRQRKQVDYSKFCDVESENNSDDDFTEPTPPIAKRPKIAKEKPKKELKLSNNKKKNEERVPLDDKLYQRDLELALKLSKKSSQESDSVVNSENVEDVKCDEESELKKDEVSKENNTSVEIKDLDKNGGADNEFDPASNPDSFVSSESSDEESESEDDCDFVPRAKRKTTSKGRNKGVGRGKRKNVDKSPVKPRMSATVTPVHRAGKLTPKGRGSKPRCTVGFTPPAPVSGTSHASLVSSPSRSIRKPAWCSPSQGSNPLGGVTLKSPNAPLRLGLSKNVRVKPLHPHVK</sequence>
<feature type="compositionally biased region" description="Polar residues" evidence="1">
    <location>
        <begin position="237"/>
        <end position="250"/>
    </location>
</feature>
<proteinExistence type="predicted"/>
<keyword evidence="3" id="KW-1185">Reference proteome</keyword>
<gene>
    <name evidence="4" type="primary">LOC100376860</name>
</gene>
<feature type="compositionally biased region" description="Acidic residues" evidence="1">
    <location>
        <begin position="155"/>
        <end position="167"/>
    </location>
</feature>
<evidence type="ECO:0000313" key="3">
    <source>
        <dbReference type="Proteomes" id="UP000694865"/>
    </source>
</evidence>
<dbReference type="InterPro" id="IPR052003">
    <property type="entry name" value="HR_DNA-Binding_Protein"/>
</dbReference>
<dbReference type="PANTHER" id="PTHR15361:SF5">
    <property type="entry name" value="C3H1-TYPE DOMAIN-CONTAINING PROTEIN"/>
    <property type="match status" value="1"/>
</dbReference>
<dbReference type="Proteomes" id="UP000694865">
    <property type="component" value="Unplaced"/>
</dbReference>
<feature type="compositionally biased region" description="Acidic residues" evidence="1">
    <location>
        <begin position="23"/>
        <end position="34"/>
    </location>
</feature>
<evidence type="ECO:0000259" key="2">
    <source>
        <dbReference type="Pfam" id="PF15696"/>
    </source>
</evidence>
<dbReference type="Pfam" id="PF15696">
    <property type="entry name" value="RAD51_interact"/>
    <property type="match status" value="1"/>
</dbReference>
<evidence type="ECO:0000256" key="1">
    <source>
        <dbReference type="SAM" id="MobiDB-lite"/>
    </source>
</evidence>
<organism evidence="3 4">
    <name type="scientific">Saccoglossus kowalevskii</name>
    <name type="common">Acorn worm</name>
    <dbReference type="NCBI Taxonomy" id="10224"/>
    <lineage>
        <taxon>Eukaryota</taxon>
        <taxon>Metazoa</taxon>
        <taxon>Hemichordata</taxon>
        <taxon>Enteropneusta</taxon>
        <taxon>Harrimaniidae</taxon>
        <taxon>Saccoglossus</taxon>
    </lineage>
</organism>
<dbReference type="PANTHER" id="PTHR15361">
    <property type="entry name" value="RAD51/NUKS-INTERACTING PROTEIN"/>
    <property type="match status" value="1"/>
</dbReference>
<accession>A0ABM0GKL1</accession>
<protein>
    <submittedName>
        <fullName evidence="4">RAD51-associated protein 1-like</fullName>
    </submittedName>
</protein>
<feature type="compositionally biased region" description="Basic residues" evidence="1">
    <location>
        <begin position="287"/>
        <end position="297"/>
    </location>
</feature>
<name>A0ABM0GKL1_SACKO</name>
<dbReference type="InterPro" id="IPR031419">
    <property type="entry name" value="RAD51_interact"/>
</dbReference>
<feature type="domain" description="RAD51 interacting motif" evidence="2">
    <location>
        <begin position="262"/>
        <end position="296"/>
    </location>
</feature>
<reference evidence="4" key="1">
    <citation type="submission" date="2025-08" db="UniProtKB">
        <authorList>
            <consortium name="RefSeq"/>
        </authorList>
    </citation>
    <scope>IDENTIFICATION</scope>
    <source>
        <tissue evidence="4">Testes</tissue>
    </source>
</reference>
<dbReference type="GeneID" id="100376860"/>
<dbReference type="RefSeq" id="XP_002731954.1">
    <property type="nucleotide sequence ID" value="XM_002731908.2"/>
</dbReference>
<feature type="region of interest" description="Disordered" evidence="1">
    <location>
        <begin position="1"/>
        <end position="297"/>
    </location>
</feature>
<feature type="compositionally biased region" description="Basic and acidic residues" evidence="1">
    <location>
        <begin position="13"/>
        <end position="22"/>
    </location>
</feature>
<evidence type="ECO:0000313" key="4">
    <source>
        <dbReference type="RefSeq" id="XP_002731954.1"/>
    </source>
</evidence>
<feature type="compositionally biased region" description="Basic and acidic residues" evidence="1">
    <location>
        <begin position="46"/>
        <end position="81"/>
    </location>
</feature>
<feature type="compositionally biased region" description="Basic residues" evidence="1">
    <location>
        <begin position="171"/>
        <end position="190"/>
    </location>
</feature>